<sequence length="237" mass="27200">MVAVTAASQPDEDEQGDPEYDLWADADGETPSLDEIREELRGDKGVRISKKEVNDLMLESYELCLENDCFPPQQQEPSLQWINTAEAGEVDTSYQSKVTVLQEEQVNNSDPIVVTYMLDEFSKEQNEITAAGDENSKYSQTSLFHTCNLEAAQEAVSKYDKKREEYLKSQKGQTDKRVSCRCFKFYLRPFPDIFDDIFLDSMAFPYVQFLPYGVFWICYHGTKKGFLKSMNNCGLIF</sequence>
<evidence type="ECO:0000256" key="1">
    <source>
        <dbReference type="SAM" id="MobiDB-lite"/>
    </source>
</evidence>
<comment type="caution">
    <text evidence="2">The sequence shown here is derived from an EMBL/GenBank/DDBJ whole genome shotgun (WGS) entry which is preliminary data.</text>
</comment>
<evidence type="ECO:0000313" key="3">
    <source>
        <dbReference type="Proteomes" id="UP000326759"/>
    </source>
</evidence>
<dbReference type="AlphaFoldDB" id="A0A5N5TMY4"/>
<proteinExistence type="predicted"/>
<reference evidence="2 3" key="1">
    <citation type="journal article" date="2019" name="PLoS Biol.">
        <title>Sex chromosomes control vertical transmission of feminizing Wolbachia symbionts in an isopod.</title>
        <authorList>
            <person name="Becking T."/>
            <person name="Chebbi M.A."/>
            <person name="Giraud I."/>
            <person name="Moumen B."/>
            <person name="Laverre T."/>
            <person name="Caubet Y."/>
            <person name="Peccoud J."/>
            <person name="Gilbert C."/>
            <person name="Cordaux R."/>
        </authorList>
    </citation>
    <scope>NUCLEOTIDE SEQUENCE [LARGE SCALE GENOMIC DNA]</scope>
    <source>
        <strain evidence="2">ANa2</strain>
        <tissue evidence="2">Whole body excluding digestive tract and cuticle</tissue>
    </source>
</reference>
<name>A0A5N5TMY4_9CRUS</name>
<gene>
    <name evidence="2" type="ORF">Anas_04179</name>
</gene>
<evidence type="ECO:0000313" key="2">
    <source>
        <dbReference type="EMBL" id="KAB7507528.1"/>
    </source>
</evidence>
<accession>A0A5N5TMY4</accession>
<feature type="compositionally biased region" description="Acidic residues" evidence="1">
    <location>
        <begin position="10"/>
        <end position="28"/>
    </location>
</feature>
<keyword evidence="3" id="KW-1185">Reference proteome</keyword>
<organism evidence="2 3">
    <name type="scientific">Armadillidium nasatum</name>
    <dbReference type="NCBI Taxonomy" id="96803"/>
    <lineage>
        <taxon>Eukaryota</taxon>
        <taxon>Metazoa</taxon>
        <taxon>Ecdysozoa</taxon>
        <taxon>Arthropoda</taxon>
        <taxon>Crustacea</taxon>
        <taxon>Multicrustacea</taxon>
        <taxon>Malacostraca</taxon>
        <taxon>Eumalacostraca</taxon>
        <taxon>Peracarida</taxon>
        <taxon>Isopoda</taxon>
        <taxon>Oniscidea</taxon>
        <taxon>Crinocheta</taxon>
        <taxon>Armadillidiidae</taxon>
        <taxon>Armadillidium</taxon>
    </lineage>
</organism>
<protein>
    <submittedName>
        <fullName evidence="2">Uncharacterized protein</fullName>
    </submittedName>
</protein>
<dbReference type="Proteomes" id="UP000326759">
    <property type="component" value="Unassembled WGS sequence"/>
</dbReference>
<feature type="region of interest" description="Disordered" evidence="1">
    <location>
        <begin position="1"/>
        <end position="33"/>
    </location>
</feature>
<dbReference type="OrthoDB" id="6257037at2759"/>
<dbReference type="EMBL" id="SEYY01000306">
    <property type="protein sequence ID" value="KAB7507528.1"/>
    <property type="molecule type" value="Genomic_DNA"/>
</dbReference>